<organism evidence="1 2">
    <name type="scientific">Nocardioides potassii</name>
    <dbReference type="NCBI Taxonomy" id="2911371"/>
    <lineage>
        <taxon>Bacteria</taxon>
        <taxon>Bacillati</taxon>
        <taxon>Actinomycetota</taxon>
        <taxon>Actinomycetes</taxon>
        <taxon>Propionibacteriales</taxon>
        <taxon>Nocardioidaceae</taxon>
        <taxon>Nocardioides</taxon>
    </lineage>
</organism>
<keyword evidence="2" id="KW-1185">Reference proteome</keyword>
<sequence>MDDVFAQVVDEARRRQRGADVDLAPAVDHLTTTLPAVVADWDLTIDGWFGHSILPTLSVRLSDGTPGVLKMRLPGELDREARVMAAGPAAYATVLAYDGQRGVLVTERASASACSPRTRT</sequence>
<evidence type="ECO:0008006" key="3">
    <source>
        <dbReference type="Google" id="ProtNLM"/>
    </source>
</evidence>
<gene>
    <name evidence="1" type="ORF">L2K70_06070</name>
</gene>
<reference evidence="1 2" key="1">
    <citation type="submission" date="2022-01" db="EMBL/GenBank/DDBJ databases">
        <title>Nocardioides sp. nov., an actinomycete isolated from mining soil.</title>
        <authorList>
            <person name="Liu L."/>
        </authorList>
    </citation>
    <scope>NUCLEOTIDE SEQUENCE [LARGE SCALE GENOMIC DNA]</scope>
    <source>
        <strain evidence="1 2">KLBMP 9356</strain>
    </source>
</reference>
<dbReference type="RefSeq" id="WP_236400376.1">
    <property type="nucleotide sequence ID" value="NZ_JAKJHZ010000005.1"/>
</dbReference>
<comment type="caution">
    <text evidence="1">The sequence shown here is derived from an EMBL/GenBank/DDBJ whole genome shotgun (WGS) entry which is preliminary data.</text>
</comment>
<dbReference type="Proteomes" id="UP001201161">
    <property type="component" value="Unassembled WGS sequence"/>
</dbReference>
<name>A0ABS9HA92_9ACTN</name>
<proteinExistence type="predicted"/>
<dbReference type="EMBL" id="JAKJHZ010000005">
    <property type="protein sequence ID" value="MCF6377161.1"/>
    <property type="molecule type" value="Genomic_DNA"/>
</dbReference>
<protein>
    <recommendedName>
        <fullName evidence="3">Aminoglycoside phosphotransferase domain-containing protein</fullName>
    </recommendedName>
</protein>
<accession>A0ABS9HA92</accession>
<evidence type="ECO:0000313" key="2">
    <source>
        <dbReference type="Proteomes" id="UP001201161"/>
    </source>
</evidence>
<evidence type="ECO:0000313" key="1">
    <source>
        <dbReference type="EMBL" id="MCF6377161.1"/>
    </source>
</evidence>